<dbReference type="EMBL" id="CP022753">
    <property type="protein sequence ID" value="ASU82720.1"/>
    <property type="molecule type" value="Genomic_DNA"/>
</dbReference>
<accession>A0A223S3L6</accession>
<sequence length="224" mass="23838">MWDRSRFSRRRRARSVRMAAVLITPGTGTAPPPGIDPGAFQSVLSEDTYDVVADLEQCAPAVAAWAERHDEADRLATAATDLTWPGTPVLRLTGGAPLSRTLAALHDYGADQAAVIAADAPDLPRLLIGKLFRALGSADVAVCPADGGGLVALATRIPAPAWADGVDLDTRDALARLNAARPERRALSMVPGWHRIRTPADISRLDPGLEGWEVTRSLLSTGRR</sequence>
<dbReference type="InterPro" id="IPR029044">
    <property type="entry name" value="Nucleotide-diphossugar_trans"/>
</dbReference>
<name>A0A223S3L6_9ACTN</name>
<reference evidence="1 2" key="1">
    <citation type="submission" date="2017-08" db="EMBL/GenBank/DDBJ databases">
        <title>The complete genome sequence of Nocardiopsis gilva YIM 90087.</title>
        <authorList>
            <person name="Yin M."/>
            <person name="Tang S."/>
        </authorList>
    </citation>
    <scope>NUCLEOTIDE SEQUENCE [LARGE SCALE GENOMIC DNA]</scope>
    <source>
        <strain evidence="1 2">YIM 90087</strain>
    </source>
</reference>
<organism evidence="1 2">
    <name type="scientific">Nocardiopsis gilva YIM 90087</name>
    <dbReference type="NCBI Taxonomy" id="1235441"/>
    <lineage>
        <taxon>Bacteria</taxon>
        <taxon>Bacillati</taxon>
        <taxon>Actinomycetota</taxon>
        <taxon>Actinomycetes</taxon>
        <taxon>Streptosporangiales</taxon>
        <taxon>Nocardiopsidaceae</taxon>
        <taxon>Nocardiopsis</taxon>
    </lineage>
</organism>
<evidence type="ECO:0000313" key="2">
    <source>
        <dbReference type="Proteomes" id="UP000215005"/>
    </source>
</evidence>
<evidence type="ECO:0008006" key="3">
    <source>
        <dbReference type="Google" id="ProtNLM"/>
    </source>
</evidence>
<dbReference type="AlphaFoldDB" id="A0A223S3L6"/>
<dbReference type="Proteomes" id="UP000215005">
    <property type="component" value="Chromosome"/>
</dbReference>
<dbReference type="Gene3D" id="3.90.550.10">
    <property type="entry name" value="Spore Coat Polysaccharide Biosynthesis Protein SpsA, Chain A"/>
    <property type="match status" value="1"/>
</dbReference>
<dbReference type="OrthoDB" id="3829125at2"/>
<proteinExistence type="predicted"/>
<gene>
    <name evidence="1" type="ORF">CDO52_07915</name>
</gene>
<evidence type="ECO:0000313" key="1">
    <source>
        <dbReference type="EMBL" id="ASU82720.1"/>
    </source>
</evidence>
<dbReference type="Pfam" id="PF09837">
    <property type="entry name" value="DUF2064"/>
    <property type="match status" value="1"/>
</dbReference>
<keyword evidence="2" id="KW-1185">Reference proteome</keyword>
<dbReference type="KEGG" id="ngv:CDO52_07915"/>
<protein>
    <recommendedName>
        <fullName evidence="3">DUF2064 domain-containing protein</fullName>
    </recommendedName>
</protein>
<dbReference type="SUPFAM" id="SSF53448">
    <property type="entry name" value="Nucleotide-diphospho-sugar transferases"/>
    <property type="match status" value="1"/>
</dbReference>
<dbReference type="InterPro" id="IPR018641">
    <property type="entry name" value="Trfase_1_rSAM/seldom-assoc"/>
</dbReference>